<feature type="domain" description="Myb-like" evidence="9">
    <location>
        <begin position="63"/>
        <end position="113"/>
    </location>
</feature>
<feature type="domain" description="HTH myb-type" evidence="10">
    <location>
        <begin position="63"/>
        <end position="117"/>
    </location>
</feature>
<dbReference type="EMBL" id="WOCE01000002">
    <property type="protein sequence ID" value="KAE9618276.1"/>
    <property type="molecule type" value="Genomic_DNA"/>
</dbReference>
<dbReference type="FunFam" id="1.10.10.60:FF:000077">
    <property type="entry name" value="MYB transcription factor"/>
    <property type="match status" value="1"/>
</dbReference>
<keyword evidence="2" id="KW-0677">Repeat</keyword>
<dbReference type="SUPFAM" id="SSF46689">
    <property type="entry name" value="Homeodomain-like"/>
    <property type="match status" value="1"/>
</dbReference>
<evidence type="ECO:0000256" key="7">
    <source>
        <dbReference type="ARBA" id="ARBA00023242"/>
    </source>
</evidence>
<dbReference type="GO" id="GO:0003677">
    <property type="term" value="F:DNA binding"/>
    <property type="evidence" value="ECO:0007669"/>
    <property type="project" value="UniProtKB-KW"/>
</dbReference>
<keyword evidence="3" id="KW-0805">Transcription regulation</keyword>
<feature type="domain" description="HTH myb-type" evidence="10">
    <location>
        <begin position="10"/>
        <end position="62"/>
    </location>
</feature>
<dbReference type="Proteomes" id="UP000447434">
    <property type="component" value="Chromosome 2"/>
</dbReference>
<dbReference type="Gene3D" id="1.10.10.60">
    <property type="entry name" value="Homeodomain-like"/>
    <property type="match status" value="2"/>
</dbReference>
<keyword evidence="12" id="KW-1185">Reference proteome</keyword>
<evidence type="ECO:0000259" key="9">
    <source>
        <dbReference type="PROSITE" id="PS50090"/>
    </source>
</evidence>
<comment type="caution">
    <text evidence="11">The sequence shown here is derived from an EMBL/GenBank/DDBJ whole genome shotgun (WGS) entry which is preliminary data.</text>
</comment>
<dbReference type="PANTHER" id="PTHR47997">
    <property type="entry name" value="MYB DOMAIN PROTEIN 55"/>
    <property type="match status" value="1"/>
</dbReference>
<evidence type="ECO:0000256" key="1">
    <source>
        <dbReference type="ARBA" id="ARBA00004123"/>
    </source>
</evidence>
<dbReference type="FunFam" id="1.10.10.60:FF:000371">
    <property type="entry name" value="MYB transcription factor"/>
    <property type="match status" value="1"/>
</dbReference>
<feature type="region of interest" description="Disordered" evidence="8">
    <location>
        <begin position="119"/>
        <end position="144"/>
    </location>
</feature>
<accession>A0A6A4QYK4</accession>
<dbReference type="InterPro" id="IPR017930">
    <property type="entry name" value="Myb_dom"/>
</dbReference>
<proteinExistence type="predicted"/>
<name>A0A6A4QYK4_LUPAL</name>
<dbReference type="PANTHER" id="PTHR47997:SF11">
    <property type="entry name" value="TRANSCRIPTION FACTOR LAF1"/>
    <property type="match status" value="1"/>
</dbReference>
<dbReference type="InterPro" id="IPR009057">
    <property type="entry name" value="Homeodomain-like_sf"/>
</dbReference>
<dbReference type="SMART" id="SM00717">
    <property type="entry name" value="SANT"/>
    <property type="match status" value="2"/>
</dbReference>
<dbReference type="InterPro" id="IPR051953">
    <property type="entry name" value="Plant_SW-associated_TFs"/>
</dbReference>
<protein>
    <submittedName>
        <fullName evidence="11">Putative transcription factor MYB-HB-like family</fullName>
    </submittedName>
</protein>
<evidence type="ECO:0000256" key="3">
    <source>
        <dbReference type="ARBA" id="ARBA00023015"/>
    </source>
</evidence>
<sequence length="275" mass="31024">MGFQPLEKGKPKHRKGLWSPEEDNKLRNYILKQGHGCWSSVPIKAGLQRNGKSCRLRWINYLRPGLKKGMFTKQEEETILTLHNMLGNKWSQIAQHLPGRTDNEIKNFWHSYLKKRGAKDKKMESHKQIHSASTSSDTMDSSPSLERLATQGTHNINFTKEAINQGLMPKLLFAEWLSVDHVNGGNSSNSYDSLTLRNGFDQNPTFQEASMQHCLSEGPFGEGEYHNSVPNISATEMFNSQLKFGNQMVANGFIQCIAGVDLSSNFSLSNDAMYV</sequence>
<gene>
    <name evidence="11" type="ORF">Lalb_Chr02g0141001</name>
</gene>
<dbReference type="PROSITE" id="PS51294">
    <property type="entry name" value="HTH_MYB"/>
    <property type="match status" value="2"/>
</dbReference>
<keyword evidence="6" id="KW-0804">Transcription</keyword>
<dbReference type="Pfam" id="PF00249">
    <property type="entry name" value="Myb_DNA-binding"/>
    <property type="match status" value="2"/>
</dbReference>
<reference evidence="12" key="1">
    <citation type="journal article" date="2020" name="Nat. Commun.">
        <title>Genome sequence of the cluster root forming white lupin.</title>
        <authorList>
            <person name="Hufnagel B."/>
            <person name="Marques A."/>
            <person name="Soriano A."/>
            <person name="Marques L."/>
            <person name="Divol F."/>
            <person name="Doumas P."/>
            <person name="Sallet E."/>
            <person name="Mancinotti D."/>
            <person name="Carrere S."/>
            <person name="Marande W."/>
            <person name="Arribat S."/>
            <person name="Keller J."/>
            <person name="Huneau C."/>
            <person name="Blein T."/>
            <person name="Aime D."/>
            <person name="Laguerre M."/>
            <person name="Taylor J."/>
            <person name="Schubert V."/>
            <person name="Nelson M."/>
            <person name="Geu-Flores F."/>
            <person name="Crespi M."/>
            <person name="Gallardo-Guerrero K."/>
            <person name="Delaux P.-M."/>
            <person name="Salse J."/>
            <person name="Berges H."/>
            <person name="Guyot R."/>
            <person name="Gouzy J."/>
            <person name="Peret B."/>
        </authorList>
    </citation>
    <scope>NUCLEOTIDE SEQUENCE [LARGE SCALE GENOMIC DNA]</scope>
    <source>
        <strain evidence="12">cv. Amiga</strain>
    </source>
</reference>
<evidence type="ECO:0000259" key="10">
    <source>
        <dbReference type="PROSITE" id="PS51294"/>
    </source>
</evidence>
<dbReference type="GO" id="GO:0045893">
    <property type="term" value="P:positive regulation of DNA-templated transcription"/>
    <property type="evidence" value="ECO:0007669"/>
    <property type="project" value="UniProtKB-ARBA"/>
</dbReference>
<dbReference type="InterPro" id="IPR001005">
    <property type="entry name" value="SANT/Myb"/>
</dbReference>
<comment type="subcellular location">
    <subcellularLocation>
        <location evidence="1">Nucleus</location>
    </subcellularLocation>
</comment>
<feature type="compositionally biased region" description="Low complexity" evidence="8">
    <location>
        <begin position="131"/>
        <end position="144"/>
    </location>
</feature>
<dbReference type="PROSITE" id="PS50090">
    <property type="entry name" value="MYB_LIKE"/>
    <property type="match status" value="2"/>
</dbReference>
<evidence type="ECO:0000256" key="8">
    <source>
        <dbReference type="SAM" id="MobiDB-lite"/>
    </source>
</evidence>
<evidence type="ECO:0000313" key="11">
    <source>
        <dbReference type="EMBL" id="KAE9618276.1"/>
    </source>
</evidence>
<keyword evidence="4" id="KW-0238">DNA-binding</keyword>
<keyword evidence="7" id="KW-0539">Nucleus</keyword>
<dbReference type="CDD" id="cd00167">
    <property type="entry name" value="SANT"/>
    <property type="match status" value="2"/>
</dbReference>
<evidence type="ECO:0000256" key="5">
    <source>
        <dbReference type="ARBA" id="ARBA00023159"/>
    </source>
</evidence>
<dbReference type="GO" id="GO:0005634">
    <property type="term" value="C:nucleus"/>
    <property type="evidence" value="ECO:0007669"/>
    <property type="project" value="UniProtKB-SubCell"/>
</dbReference>
<dbReference type="AlphaFoldDB" id="A0A6A4QYK4"/>
<evidence type="ECO:0000256" key="6">
    <source>
        <dbReference type="ARBA" id="ARBA00023163"/>
    </source>
</evidence>
<evidence type="ECO:0000313" key="12">
    <source>
        <dbReference type="Proteomes" id="UP000447434"/>
    </source>
</evidence>
<keyword evidence="5" id="KW-0010">Activator</keyword>
<evidence type="ECO:0000256" key="4">
    <source>
        <dbReference type="ARBA" id="ARBA00023125"/>
    </source>
</evidence>
<feature type="domain" description="Myb-like" evidence="9">
    <location>
        <begin position="10"/>
        <end position="62"/>
    </location>
</feature>
<dbReference type="OrthoDB" id="2143914at2759"/>
<organism evidence="11 12">
    <name type="scientific">Lupinus albus</name>
    <name type="common">White lupine</name>
    <name type="synonym">Lupinus termis</name>
    <dbReference type="NCBI Taxonomy" id="3870"/>
    <lineage>
        <taxon>Eukaryota</taxon>
        <taxon>Viridiplantae</taxon>
        <taxon>Streptophyta</taxon>
        <taxon>Embryophyta</taxon>
        <taxon>Tracheophyta</taxon>
        <taxon>Spermatophyta</taxon>
        <taxon>Magnoliopsida</taxon>
        <taxon>eudicotyledons</taxon>
        <taxon>Gunneridae</taxon>
        <taxon>Pentapetalae</taxon>
        <taxon>rosids</taxon>
        <taxon>fabids</taxon>
        <taxon>Fabales</taxon>
        <taxon>Fabaceae</taxon>
        <taxon>Papilionoideae</taxon>
        <taxon>50 kb inversion clade</taxon>
        <taxon>genistoids sensu lato</taxon>
        <taxon>core genistoids</taxon>
        <taxon>Genisteae</taxon>
        <taxon>Lupinus</taxon>
    </lineage>
</organism>
<evidence type="ECO:0000256" key="2">
    <source>
        <dbReference type="ARBA" id="ARBA00022737"/>
    </source>
</evidence>